<dbReference type="Proteomes" id="UP001295740">
    <property type="component" value="Unassembled WGS sequence"/>
</dbReference>
<feature type="region of interest" description="Disordered" evidence="1">
    <location>
        <begin position="218"/>
        <end position="246"/>
    </location>
</feature>
<protein>
    <submittedName>
        <fullName evidence="2">Uu.00g078560.m01.CDS01</fullName>
    </submittedName>
</protein>
<dbReference type="EMBL" id="CAUWAG010000010">
    <property type="protein sequence ID" value="CAJ2506670.1"/>
    <property type="molecule type" value="Genomic_DNA"/>
</dbReference>
<proteinExistence type="predicted"/>
<evidence type="ECO:0000256" key="1">
    <source>
        <dbReference type="SAM" id="MobiDB-lite"/>
    </source>
</evidence>
<organism evidence="2 3">
    <name type="scientific">Anthostomella pinea</name>
    <dbReference type="NCBI Taxonomy" id="933095"/>
    <lineage>
        <taxon>Eukaryota</taxon>
        <taxon>Fungi</taxon>
        <taxon>Dikarya</taxon>
        <taxon>Ascomycota</taxon>
        <taxon>Pezizomycotina</taxon>
        <taxon>Sordariomycetes</taxon>
        <taxon>Xylariomycetidae</taxon>
        <taxon>Xylariales</taxon>
        <taxon>Xylariaceae</taxon>
        <taxon>Anthostomella</taxon>
    </lineage>
</organism>
<reference evidence="2" key="1">
    <citation type="submission" date="2023-10" db="EMBL/GenBank/DDBJ databases">
        <authorList>
            <person name="Hackl T."/>
        </authorList>
    </citation>
    <scope>NUCLEOTIDE SEQUENCE</scope>
</reference>
<evidence type="ECO:0000313" key="3">
    <source>
        <dbReference type="Proteomes" id="UP001295740"/>
    </source>
</evidence>
<gene>
    <name evidence="2" type="ORF">KHLLAP_LOCUS7138</name>
</gene>
<sequence length="437" mass="48146">MSSSNEAFTLSVDMQANFNGPIFDLSGNAPFEIFLNIRKNKLLETRLDARHLTILRTGSIFYLRAALRKDLIQLTDETRGVRVRLAAQDQEITGEGPQVDMSRVSEDSFITLPIDFSKPRGTLLSVALDAAACLRDVVEVGHQYRLEFRDKNLGVQWWSWGSPESLFPDGIPARLPPGEPATMMAGRVCSRRFRVVPYVALPPKLDIRLSLTGTELDPISSQQSKATPSSPPTASTTASPTPIPTPSLKLTIKNPHPFPLTLQTHLHQPYLSPPLTPPNPYPRILAPGPLNLRNFSIVNTTTAEDLIRESWTCILTSGNAPRRRSQFLTLSPGEEVVRLGGLPVQRVVPGTEYRIRLRSVGCWWMKGTLDELFGEGKGVLEVKTQVGRGRTLPLMLECEDEVFFTPGGSDEESDGEVVFTPGTSVMGRLDSGCWSGS</sequence>
<feature type="compositionally biased region" description="Low complexity" evidence="1">
    <location>
        <begin position="219"/>
        <end position="240"/>
    </location>
</feature>
<dbReference type="AlphaFoldDB" id="A0AAI8VLS2"/>
<comment type="caution">
    <text evidence="2">The sequence shown here is derived from an EMBL/GenBank/DDBJ whole genome shotgun (WGS) entry which is preliminary data.</text>
</comment>
<keyword evidence="3" id="KW-1185">Reference proteome</keyword>
<accession>A0AAI8VLS2</accession>
<name>A0AAI8VLS2_9PEZI</name>
<evidence type="ECO:0000313" key="2">
    <source>
        <dbReference type="EMBL" id="CAJ2506670.1"/>
    </source>
</evidence>